<feature type="region of interest" description="Disordered" evidence="1">
    <location>
        <begin position="287"/>
        <end position="306"/>
    </location>
</feature>
<evidence type="ECO:0000313" key="3">
    <source>
        <dbReference type="EMBL" id="CAF2092198.1"/>
    </source>
</evidence>
<dbReference type="AlphaFoldDB" id="A0A816YKE4"/>
<evidence type="ECO:0000313" key="4">
    <source>
        <dbReference type="EMBL" id="CAF2158808.1"/>
    </source>
</evidence>
<name>A0A816YKE4_9BILA</name>
<protein>
    <submittedName>
        <fullName evidence="4">Uncharacterized protein</fullName>
    </submittedName>
</protein>
<organism evidence="4 6">
    <name type="scientific">Rotaria magnacalcarata</name>
    <dbReference type="NCBI Taxonomy" id="392030"/>
    <lineage>
        <taxon>Eukaryota</taxon>
        <taxon>Metazoa</taxon>
        <taxon>Spiralia</taxon>
        <taxon>Gnathifera</taxon>
        <taxon>Rotifera</taxon>
        <taxon>Eurotatoria</taxon>
        <taxon>Bdelloidea</taxon>
        <taxon>Philodinida</taxon>
        <taxon>Philodinidae</taxon>
        <taxon>Rotaria</taxon>
    </lineage>
</organism>
<dbReference type="Proteomes" id="UP000663856">
    <property type="component" value="Unassembled WGS sequence"/>
</dbReference>
<proteinExistence type="predicted"/>
<sequence length="306" mass="35175">MDLIVFNIDNYVVSAGTIDRVLINFCKAPTQSTVKIKVYIIRSIFNNREHFFVQEQVNSFVTNVRPSVGIQKFQVKPFKVQKGDYVGFKFPKNAGDPFTIKHASYYVEHNVDQSIETEEIMHFTQCANHGITVTYTMSRGENRDDSIRKNNFILFEKETASSSHVGLTPSSDDKKQLIVDKSGSSSIAVPVRQDLTSKRAKVNDSLALTLSFLLLDLTQFQQRDNMLRESSIVQDYLQLVIENIMREERDDSSRERKARFKNEQESLKLQNQQEKLIELLQKTINKSQNRSPMNSCSSYYDNDTTA</sequence>
<dbReference type="EMBL" id="CAJNRE010010565">
    <property type="protein sequence ID" value="CAF2092198.1"/>
    <property type="molecule type" value="Genomic_DNA"/>
</dbReference>
<evidence type="ECO:0000256" key="1">
    <source>
        <dbReference type="SAM" id="MobiDB-lite"/>
    </source>
</evidence>
<gene>
    <name evidence="2" type="ORF">KQP761_LOCUS32215</name>
    <name evidence="3" type="ORF">MBJ925_LOCUS20596</name>
    <name evidence="5" type="ORF">WKI299_LOCUS34431</name>
    <name evidence="4" type="ORF">XDN619_LOCUS30135</name>
</gene>
<feature type="region of interest" description="Disordered" evidence="1">
    <location>
        <begin position="247"/>
        <end position="267"/>
    </location>
</feature>
<comment type="caution">
    <text evidence="4">The sequence shown here is derived from an EMBL/GenBank/DDBJ whole genome shotgun (WGS) entry which is preliminary data.</text>
</comment>
<evidence type="ECO:0000313" key="5">
    <source>
        <dbReference type="EMBL" id="CAF2199775.1"/>
    </source>
</evidence>
<reference evidence="4" key="1">
    <citation type="submission" date="2021-02" db="EMBL/GenBank/DDBJ databases">
        <authorList>
            <person name="Nowell W R."/>
        </authorList>
    </citation>
    <scope>NUCLEOTIDE SEQUENCE</scope>
</reference>
<dbReference type="Proteomes" id="UP000663887">
    <property type="component" value="Unassembled WGS sequence"/>
</dbReference>
<dbReference type="EMBL" id="CAJNRG010014935">
    <property type="protein sequence ID" value="CAF2158808.1"/>
    <property type="molecule type" value="Genomic_DNA"/>
</dbReference>
<feature type="compositionally biased region" description="Basic and acidic residues" evidence="1">
    <location>
        <begin position="247"/>
        <end position="266"/>
    </location>
</feature>
<evidence type="ECO:0000313" key="2">
    <source>
        <dbReference type="EMBL" id="CAF1661784.1"/>
    </source>
</evidence>
<dbReference type="EMBL" id="CAJNOW010017974">
    <property type="protein sequence ID" value="CAF1661784.1"/>
    <property type="molecule type" value="Genomic_DNA"/>
</dbReference>
<dbReference type="EMBL" id="CAJNRF010016413">
    <property type="protein sequence ID" value="CAF2199775.1"/>
    <property type="molecule type" value="Genomic_DNA"/>
</dbReference>
<evidence type="ECO:0000313" key="6">
    <source>
        <dbReference type="Proteomes" id="UP000663887"/>
    </source>
</evidence>
<dbReference type="Proteomes" id="UP000663834">
    <property type="component" value="Unassembled WGS sequence"/>
</dbReference>
<dbReference type="Proteomes" id="UP000663824">
    <property type="component" value="Unassembled WGS sequence"/>
</dbReference>
<accession>A0A816YKE4</accession>